<sequence length="689" mass="74437">MASLTDSVRFLKGVGPEMAGRLARLGIHTIRDLLFHVPTGYRDRSATVPISRLAAGAEASIVATLADLRARPFRGRRNLSGTLRDETGFVRVTWFNQPYLASTLQVGERYHFSGTVQAFRGLELHNPEFEPVDSTDGHLHVGRVVPRYALTEGVVERWLRARVRGALDDLPRIPDVVPEEWRSRCGVPPLAQALEEVHFPPRPEDAEPARRRLALEELLTLQVALQFARRNHRKGSRAPALDRGAAAAAGFIEGLPFPLTPAQRRAVDAVGADLDLETPMRRLLLGDVGSGKTVVALAAAVRAVGAGQQAAILAPTALLAEQHAATASRFLAGTGISFGLRTAATPPAERRRLEAGFQSGEIPIAIGTHALLERDVSFRSLALVVVDEQHRFGVRQRITLTRRGDARASAHLLVLTATPIPRSLAMTLYGDLDLSILDEKPPGRVPVETRSIDGDRPGALVDLLRDEVAAGGSAFVVYPVVEESETLDLKAATAMAAKLSKTAALGAAGVALVHGRLKAEERRDALERIRSGQARILVATTVVEVGLDIPEATLIAIEHPERFGLAQLHQLRGRVGRADRPGRCVLVRGKGIGALARKRLQIFQTVSDGFRLAEEDLRLRGPGEILGTSQHGFPEFHAADVTRDTDLIEAAREWGRLLLEQGETEGGGPGLKAWIEAHFAGADRYLGSG</sequence>
<dbReference type="NCBIfam" id="NF008168">
    <property type="entry name" value="PRK10917.2-2"/>
    <property type="match status" value="1"/>
</dbReference>
<dbReference type="AlphaFoldDB" id="A0A538TMC3"/>
<dbReference type="EMBL" id="VBOZ01000017">
    <property type="protein sequence ID" value="TMQ64767.1"/>
    <property type="molecule type" value="Genomic_DNA"/>
</dbReference>
<evidence type="ECO:0000256" key="8">
    <source>
        <dbReference type="ARBA" id="ARBA00049819"/>
    </source>
</evidence>
<evidence type="ECO:0000259" key="10">
    <source>
        <dbReference type="PROSITE" id="PS51194"/>
    </source>
</evidence>
<evidence type="ECO:0000256" key="6">
    <source>
        <dbReference type="ARBA" id="ARBA00023125"/>
    </source>
</evidence>
<dbReference type="InterPro" id="IPR011545">
    <property type="entry name" value="DEAD/DEAH_box_helicase_dom"/>
</dbReference>
<dbReference type="GO" id="GO:0003678">
    <property type="term" value="F:DNA helicase activity"/>
    <property type="evidence" value="ECO:0007669"/>
    <property type="project" value="TreeGrafter"/>
</dbReference>
<evidence type="ECO:0000256" key="7">
    <source>
        <dbReference type="ARBA" id="ARBA00023204"/>
    </source>
</evidence>
<dbReference type="Pfam" id="PF00270">
    <property type="entry name" value="DEAD"/>
    <property type="match status" value="1"/>
</dbReference>
<dbReference type="Pfam" id="PF19833">
    <property type="entry name" value="RecG_dom3_C"/>
    <property type="match status" value="1"/>
</dbReference>
<evidence type="ECO:0000256" key="3">
    <source>
        <dbReference type="ARBA" id="ARBA00022801"/>
    </source>
</evidence>
<dbReference type="SMART" id="SM00490">
    <property type="entry name" value="HELICc"/>
    <property type="match status" value="1"/>
</dbReference>
<dbReference type="InterPro" id="IPR047112">
    <property type="entry name" value="RecG/Mfd"/>
</dbReference>
<evidence type="ECO:0000313" key="11">
    <source>
        <dbReference type="EMBL" id="TMQ64767.1"/>
    </source>
</evidence>
<dbReference type="GO" id="GO:0005524">
    <property type="term" value="F:ATP binding"/>
    <property type="evidence" value="ECO:0007669"/>
    <property type="project" value="UniProtKB-KW"/>
</dbReference>
<dbReference type="Pfam" id="PF00271">
    <property type="entry name" value="Helicase_C"/>
    <property type="match status" value="1"/>
</dbReference>
<name>A0A538TMC3_UNCEI</name>
<comment type="caution">
    <text evidence="11">The sequence shown here is derived from an EMBL/GenBank/DDBJ whole genome shotgun (WGS) entry which is preliminary data.</text>
</comment>
<reference evidence="11 12" key="1">
    <citation type="journal article" date="2019" name="Nat. Microbiol.">
        <title>Mediterranean grassland soil C-N compound turnover is dependent on rainfall and depth, and is mediated by genomically divergent microorganisms.</title>
        <authorList>
            <person name="Diamond S."/>
            <person name="Andeer P.F."/>
            <person name="Li Z."/>
            <person name="Crits-Christoph A."/>
            <person name="Burstein D."/>
            <person name="Anantharaman K."/>
            <person name="Lane K.R."/>
            <person name="Thomas B.C."/>
            <person name="Pan C."/>
            <person name="Northen T.R."/>
            <person name="Banfield J.F."/>
        </authorList>
    </citation>
    <scope>NUCLEOTIDE SEQUENCE [LARGE SCALE GENOMIC DNA]</scope>
    <source>
        <strain evidence="11">WS_9</strain>
    </source>
</reference>
<keyword evidence="7" id="KW-0234">DNA repair</keyword>
<dbReference type="Proteomes" id="UP000317691">
    <property type="component" value="Unassembled WGS sequence"/>
</dbReference>
<dbReference type="Gene3D" id="1.10.150.20">
    <property type="entry name" value="5' to 3' exonuclease, C-terminal subdomain"/>
    <property type="match status" value="1"/>
</dbReference>
<dbReference type="PANTHER" id="PTHR47964">
    <property type="entry name" value="ATP-DEPENDENT DNA HELICASE HOMOLOG RECG, CHLOROPLASTIC"/>
    <property type="match status" value="1"/>
</dbReference>
<dbReference type="Gene3D" id="2.40.50.140">
    <property type="entry name" value="Nucleic acid-binding proteins"/>
    <property type="match status" value="1"/>
</dbReference>
<evidence type="ECO:0000259" key="9">
    <source>
        <dbReference type="PROSITE" id="PS51192"/>
    </source>
</evidence>
<keyword evidence="2" id="KW-0227">DNA damage</keyword>
<proteinExistence type="predicted"/>
<evidence type="ECO:0000256" key="1">
    <source>
        <dbReference type="ARBA" id="ARBA00022741"/>
    </source>
</evidence>
<gene>
    <name evidence="11" type="primary">recG</name>
    <name evidence="11" type="ORF">E6K79_06945</name>
</gene>
<dbReference type="GO" id="GO:0003677">
    <property type="term" value="F:DNA binding"/>
    <property type="evidence" value="ECO:0007669"/>
    <property type="project" value="UniProtKB-KW"/>
</dbReference>
<accession>A0A538TMC3</accession>
<dbReference type="SMART" id="SM00487">
    <property type="entry name" value="DEXDc"/>
    <property type="match status" value="1"/>
</dbReference>
<organism evidence="11 12">
    <name type="scientific">Eiseniibacteriota bacterium</name>
    <dbReference type="NCBI Taxonomy" id="2212470"/>
    <lineage>
        <taxon>Bacteria</taxon>
        <taxon>Candidatus Eiseniibacteriota</taxon>
    </lineage>
</organism>
<dbReference type="InterPro" id="IPR045562">
    <property type="entry name" value="RecG_dom3_C"/>
</dbReference>
<protein>
    <recommendedName>
        <fullName evidence="8">Probable DNA 3'-5' helicase RecG</fullName>
    </recommendedName>
</protein>
<keyword evidence="5" id="KW-0067">ATP-binding</keyword>
<evidence type="ECO:0000313" key="12">
    <source>
        <dbReference type="Proteomes" id="UP000317691"/>
    </source>
</evidence>
<dbReference type="Gene3D" id="3.40.50.300">
    <property type="entry name" value="P-loop containing nucleotide triphosphate hydrolases"/>
    <property type="match status" value="2"/>
</dbReference>
<keyword evidence="1" id="KW-0547">Nucleotide-binding</keyword>
<keyword evidence="4 11" id="KW-0347">Helicase</keyword>
<evidence type="ECO:0000256" key="5">
    <source>
        <dbReference type="ARBA" id="ARBA00022840"/>
    </source>
</evidence>
<dbReference type="PROSITE" id="PS51192">
    <property type="entry name" value="HELICASE_ATP_BIND_1"/>
    <property type="match status" value="1"/>
</dbReference>
<feature type="domain" description="Helicase ATP-binding" evidence="9">
    <location>
        <begin position="273"/>
        <end position="437"/>
    </location>
</feature>
<feature type="domain" description="Helicase C-terminal" evidence="10">
    <location>
        <begin position="459"/>
        <end position="618"/>
    </location>
</feature>
<dbReference type="GO" id="GO:0016787">
    <property type="term" value="F:hydrolase activity"/>
    <property type="evidence" value="ECO:0007669"/>
    <property type="project" value="UniProtKB-KW"/>
</dbReference>
<dbReference type="InterPro" id="IPR033454">
    <property type="entry name" value="RecG_wedge"/>
</dbReference>
<dbReference type="InterPro" id="IPR027417">
    <property type="entry name" value="P-loop_NTPase"/>
</dbReference>
<evidence type="ECO:0000256" key="2">
    <source>
        <dbReference type="ARBA" id="ARBA00022763"/>
    </source>
</evidence>
<dbReference type="SUPFAM" id="SSF50249">
    <property type="entry name" value="Nucleic acid-binding proteins"/>
    <property type="match status" value="1"/>
</dbReference>
<keyword evidence="6" id="KW-0238">DNA-binding</keyword>
<evidence type="ECO:0000256" key="4">
    <source>
        <dbReference type="ARBA" id="ARBA00022806"/>
    </source>
</evidence>
<dbReference type="InterPro" id="IPR001650">
    <property type="entry name" value="Helicase_C-like"/>
</dbReference>
<keyword evidence="3" id="KW-0378">Hydrolase</keyword>
<dbReference type="CDD" id="cd04488">
    <property type="entry name" value="RecG_wedge_OBF"/>
    <property type="match status" value="1"/>
</dbReference>
<dbReference type="Pfam" id="PF17191">
    <property type="entry name" value="RecG_wedge"/>
    <property type="match status" value="1"/>
</dbReference>
<dbReference type="GO" id="GO:0006281">
    <property type="term" value="P:DNA repair"/>
    <property type="evidence" value="ECO:0007669"/>
    <property type="project" value="UniProtKB-KW"/>
</dbReference>
<dbReference type="PROSITE" id="PS51194">
    <property type="entry name" value="HELICASE_CTER"/>
    <property type="match status" value="1"/>
</dbReference>
<dbReference type="InterPro" id="IPR014001">
    <property type="entry name" value="Helicase_ATP-bd"/>
</dbReference>
<dbReference type="SUPFAM" id="SSF52540">
    <property type="entry name" value="P-loop containing nucleoside triphosphate hydrolases"/>
    <property type="match status" value="2"/>
</dbReference>
<dbReference type="InterPro" id="IPR012340">
    <property type="entry name" value="NA-bd_OB-fold"/>
</dbReference>
<dbReference type="PANTHER" id="PTHR47964:SF1">
    <property type="entry name" value="ATP-DEPENDENT DNA HELICASE HOMOLOG RECG, CHLOROPLASTIC"/>
    <property type="match status" value="1"/>
</dbReference>